<dbReference type="GO" id="GO:0003723">
    <property type="term" value="F:RNA binding"/>
    <property type="evidence" value="ECO:0007669"/>
    <property type="project" value="UniProtKB-KW"/>
</dbReference>
<keyword evidence="4" id="KW-1185">Reference proteome</keyword>
<dbReference type="Gene3D" id="3.30.70.330">
    <property type="match status" value="1"/>
</dbReference>
<sequence length="90" mass="10002">MHKTIYVGNLPFSSTEDDVRSLFEAHGTVRSVKLIADRDSGKPRGFGFVQMDADEAEAAIAALNGYELGGRALRINEARQRTGHRVRRPF</sequence>
<dbReference type="STRING" id="406100.SAMN04488052_10131"/>
<gene>
    <name evidence="3" type="ORF">SAMN04488052_10131</name>
</gene>
<dbReference type="AlphaFoldDB" id="A0A1H8PLN2"/>
<organism evidence="3 4">
    <name type="scientific">Aquisalimonas asiatica</name>
    <dbReference type="NCBI Taxonomy" id="406100"/>
    <lineage>
        <taxon>Bacteria</taxon>
        <taxon>Pseudomonadati</taxon>
        <taxon>Pseudomonadota</taxon>
        <taxon>Gammaproteobacteria</taxon>
        <taxon>Chromatiales</taxon>
        <taxon>Ectothiorhodospiraceae</taxon>
        <taxon>Aquisalimonas</taxon>
    </lineage>
</organism>
<name>A0A1H8PLN2_9GAMM</name>
<dbReference type="PANTHER" id="PTHR48027">
    <property type="entry name" value="HETEROGENEOUS NUCLEAR RIBONUCLEOPROTEIN 87F-RELATED"/>
    <property type="match status" value="1"/>
</dbReference>
<evidence type="ECO:0000256" key="1">
    <source>
        <dbReference type="ARBA" id="ARBA00022884"/>
    </source>
</evidence>
<dbReference type="PROSITE" id="PS50102">
    <property type="entry name" value="RRM"/>
    <property type="match status" value="1"/>
</dbReference>
<evidence type="ECO:0000259" key="2">
    <source>
        <dbReference type="PROSITE" id="PS50102"/>
    </source>
</evidence>
<dbReference type="InterPro" id="IPR012677">
    <property type="entry name" value="Nucleotide-bd_a/b_plait_sf"/>
</dbReference>
<dbReference type="InterPro" id="IPR035979">
    <property type="entry name" value="RBD_domain_sf"/>
</dbReference>
<dbReference type="SUPFAM" id="SSF54928">
    <property type="entry name" value="RNA-binding domain, RBD"/>
    <property type="match status" value="1"/>
</dbReference>
<keyword evidence="1" id="KW-0694">RNA-binding</keyword>
<dbReference type="EMBL" id="FOEG01000001">
    <property type="protein sequence ID" value="SEO42850.1"/>
    <property type="molecule type" value="Genomic_DNA"/>
</dbReference>
<feature type="domain" description="RRM" evidence="2">
    <location>
        <begin position="3"/>
        <end position="80"/>
    </location>
</feature>
<dbReference type="SMART" id="SM00360">
    <property type="entry name" value="RRM"/>
    <property type="match status" value="1"/>
</dbReference>
<proteinExistence type="predicted"/>
<reference evidence="3 4" key="1">
    <citation type="submission" date="2016-10" db="EMBL/GenBank/DDBJ databases">
        <authorList>
            <person name="de Groot N.N."/>
        </authorList>
    </citation>
    <scope>NUCLEOTIDE SEQUENCE [LARGE SCALE GENOMIC DNA]</scope>
    <source>
        <strain evidence="3 4">CGMCC 1.6291</strain>
    </source>
</reference>
<dbReference type="Pfam" id="PF00076">
    <property type="entry name" value="RRM_1"/>
    <property type="match status" value="1"/>
</dbReference>
<dbReference type="OrthoDB" id="9798855at2"/>
<evidence type="ECO:0000313" key="4">
    <source>
        <dbReference type="Proteomes" id="UP000199657"/>
    </source>
</evidence>
<evidence type="ECO:0000313" key="3">
    <source>
        <dbReference type="EMBL" id="SEO42850.1"/>
    </source>
</evidence>
<protein>
    <submittedName>
        <fullName evidence="3">RNA recognition motif. (A.k.a. RRM, RBD, or RNP domain)</fullName>
    </submittedName>
</protein>
<accession>A0A1H8PLN2</accession>
<dbReference type="RefSeq" id="WP_091638892.1">
    <property type="nucleotide sequence ID" value="NZ_FOEG01000001.1"/>
</dbReference>
<dbReference type="InterPro" id="IPR000504">
    <property type="entry name" value="RRM_dom"/>
</dbReference>
<dbReference type="Proteomes" id="UP000199657">
    <property type="component" value="Unassembled WGS sequence"/>
</dbReference>
<dbReference type="InterPro" id="IPR052462">
    <property type="entry name" value="SLIRP/GR-RBP-like"/>
</dbReference>